<proteinExistence type="predicted"/>
<reference evidence="3" key="1">
    <citation type="journal article" date="2021" name="Nat. Commun.">
        <title>Genetic determinants of endophytism in the Arabidopsis root mycobiome.</title>
        <authorList>
            <person name="Mesny F."/>
            <person name="Miyauchi S."/>
            <person name="Thiergart T."/>
            <person name="Pickel B."/>
            <person name="Atanasova L."/>
            <person name="Karlsson M."/>
            <person name="Huettel B."/>
            <person name="Barry K.W."/>
            <person name="Haridas S."/>
            <person name="Chen C."/>
            <person name="Bauer D."/>
            <person name="Andreopoulos W."/>
            <person name="Pangilinan J."/>
            <person name="LaButti K."/>
            <person name="Riley R."/>
            <person name="Lipzen A."/>
            <person name="Clum A."/>
            <person name="Drula E."/>
            <person name="Henrissat B."/>
            <person name="Kohler A."/>
            <person name="Grigoriev I.V."/>
            <person name="Martin F.M."/>
            <person name="Hacquard S."/>
        </authorList>
    </citation>
    <scope>NUCLEOTIDE SEQUENCE</scope>
    <source>
        <strain evidence="3">MPI-SDFR-AT-0068</strain>
    </source>
</reference>
<sequence>MSKLRLKKPDADESLPKEPTPKKPPTPMPPPPSSPEDYQRIGISNLTEQEIKDLAWLKKMTGPERDDFIKEQMGWSLQIPYSDELYRSRPLNPQLWRRVIATERLRMIMGHGASIDTRKMWRDDLRFRLRKSKMRDVRFICIDTDKVKRLPKVLEGEWKRRVTSFQLGVAILDTRDLRDAVVGAVNMPDPSKIIQTYQFAVQCEPPKYEDFLFGKTEAISISDLRAKFLEWNSGRDVIGIAYSARNDIIVLRDFNIFMDHIFWIDLCQATYMTIQEPMAPSLGVLLRLLQIPNSGLHSPGNDAHFTMRALLGIAALDVARDLESGRPIEHIPSWFDLAVKIARCPVPPPPPKPLRLRKARARTSAWKRKLVRKRKLRPMVKVDKKAEAEG</sequence>
<dbReference type="InterPro" id="IPR012337">
    <property type="entry name" value="RNaseH-like_sf"/>
</dbReference>
<organism evidence="3 4">
    <name type="scientific">Fusarium tricinctum</name>
    <dbReference type="NCBI Taxonomy" id="61284"/>
    <lineage>
        <taxon>Eukaryota</taxon>
        <taxon>Fungi</taxon>
        <taxon>Dikarya</taxon>
        <taxon>Ascomycota</taxon>
        <taxon>Pezizomycotina</taxon>
        <taxon>Sordariomycetes</taxon>
        <taxon>Hypocreomycetidae</taxon>
        <taxon>Hypocreales</taxon>
        <taxon>Nectriaceae</taxon>
        <taxon>Fusarium</taxon>
        <taxon>Fusarium tricinctum species complex</taxon>
    </lineage>
</organism>
<comment type="caution">
    <text evidence="3">The sequence shown here is derived from an EMBL/GenBank/DDBJ whole genome shotgun (WGS) entry which is preliminary data.</text>
</comment>
<dbReference type="SUPFAM" id="SSF53098">
    <property type="entry name" value="Ribonuclease H-like"/>
    <property type="match status" value="1"/>
</dbReference>
<dbReference type="EMBL" id="JAGPXF010000001">
    <property type="protein sequence ID" value="KAH7262582.1"/>
    <property type="molecule type" value="Genomic_DNA"/>
</dbReference>
<accession>A0A8K0S881</accession>
<dbReference type="OrthoDB" id="5953249at2759"/>
<evidence type="ECO:0000256" key="1">
    <source>
        <dbReference type="SAM" id="MobiDB-lite"/>
    </source>
</evidence>
<feature type="domain" description="Gfd2/YDR514C-like C-terminal" evidence="2">
    <location>
        <begin position="166"/>
        <end position="312"/>
    </location>
</feature>
<feature type="compositionally biased region" description="Pro residues" evidence="1">
    <location>
        <begin position="22"/>
        <end position="34"/>
    </location>
</feature>
<name>A0A8K0S881_9HYPO</name>
<dbReference type="Proteomes" id="UP000813427">
    <property type="component" value="Unassembled WGS sequence"/>
</dbReference>
<keyword evidence="4" id="KW-1185">Reference proteome</keyword>
<protein>
    <recommendedName>
        <fullName evidence="2">Gfd2/YDR514C-like C-terminal domain-containing protein</fullName>
    </recommendedName>
</protein>
<evidence type="ECO:0000313" key="4">
    <source>
        <dbReference type="Proteomes" id="UP000813427"/>
    </source>
</evidence>
<evidence type="ECO:0000259" key="2">
    <source>
        <dbReference type="Pfam" id="PF21762"/>
    </source>
</evidence>
<gene>
    <name evidence="3" type="ORF">BKA59DRAFT_505607</name>
</gene>
<dbReference type="AlphaFoldDB" id="A0A8K0S881"/>
<evidence type="ECO:0000313" key="3">
    <source>
        <dbReference type="EMBL" id="KAH7262582.1"/>
    </source>
</evidence>
<feature type="compositionally biased region" description="Basic and acidic residues" evidence="1">
    <location>
        <begin position="7"/>
        <end position="21"/>
    </location>
</feature>
<dbReference type="InterPro" id="IPR048519">
    <property type="entry name" value="Gfd2/YDR514C-like_C"/>
</dbReference>
<dbReference type="Pfam" id="PF21762">
    <property type="entry name" value="DEDDh_C"/>
    <property type="match status" value="1"/>
</dbReference>
<feature type="region of interest" description="Disordered" evidence="1">
    <location>
        <begin position="1"/>
        <end position="39"/>
    </location>
</feature>